<dbReference type="GO" id="GO:0000127">
    <property type="term" value="C:transcription factor TFIIIC complex"/>
    <property type="evidence" value="ECO:0007669"/>
    <property type="project" value="TreeGrafter"/>
</dbReference>
<feature type="domain" description="Transcription factor TFIIIC triple barrel" evidence="1">
    <location>
        <begin position="13"/>
        <end position="118"/>
    </location>
</feature>
<comment type="caution">
    <text evidence="2">The sequence shown here is derived from an EMBL/GenBank/DDBJ whole genome shotgun (WGS) entry which is preliminary data.</text>
</comment>
<dbReference type="Pfam" id="PF10419">
    <property type="entry name" value="TFIIIC_sub6"/>
    <property type="match status" value="1"/>
</dbReference>
<dbReference type="Proteomes" id="UP001454036">
    <property type="component" value="Unassembled WGS sequence"/>
</dbReference>
<proteinExistence type="predicted"/>
<reference evidence="2 3" key="1">
    <citation type="submission" date="2024-01" db="EMBL/GenBank/DDBJ databases">
        <title>The complete chloroplast genome sequence of Lithospermum erythrorhizon: insights into the phylogenetic relationship among Boraginaceae species and the maternal lineages of purple gromwells.</title>
        <authorList>
            <person name="Okada T."/>
            <person name="Watanabe K."/>
        </authorList>
    </citation>
    <scope>NUCLEOTIDE SEQUENCE [LARGE SCALE GENOMIC DNA]</scope>
</reference>
<name>A0AAV3NL59_LITER</name>
<keyword evidence="3" id="KW-1185">Reference proteome</keyword>
<evidence type="ECO:0000313" key="3">
    <source>
        <dbReference type="Proteomes" id="UP001454036"/>
    </source>
</evidence>
<accession>A0AAV3NL59</accession>
<evidence type="ECO:0000313" key="2">
    <source>
        <dbReference type="EMBL" id="GAA0140099.1"/>
    </source>
</evidence>
<protein>
    <recommendedName>
        <fullName evidence="1">Transcription factor TFIIIC triple barrel domain-containing protein</fullName>
    </recommendedName>
</protein>
<dbReference type="InterPro" id="IPR019481">
    <property type="entry name" value="TFIIIC_triple_barrel"/>
</dbReference>
<evidence type="ECO:0000259" key="1">
    <source>
        <dbReference type="Pfam" id="PF10419"/>
    </source>
</evidence>
<dbReference type="GO" id="GO:0006383">
    <property type="term" value="P:transcription by RNA polymerase III"/>
    <property type="evidence" value="ECO:0007669"/>
    <property type="project" value="InterPro"/>
</dbReference>
<sequence>MESSTYSGDTDDVIIDLDDVARELDIPLNASYVLNGLDTINPVLIIDGSIYLIGKYEETIGECLVLHESDGSLMFHEETGPSEVNLFSGKCIVDSRQLPLKQIKPVARLEKILKFRLMTEAEKKEASDKNEQQAAPCE</sequence>
<dbReference type="AlphaFoldDB" id="A0AAV3NL59"/>
<dbReference type="EMBL" id="BAABME010000147">
    <property type="protein sequence ID" value="GAA0140099.1"/>
    <property type="molecule type" value="Genomic_DNA"/>
</dbReference>
<gene>
    <name evidence="2" type="ORF">LIER_01518</name>
</gene>
<organism evidence="2 3">
    <name type="scientific">Lithospermum erythrorhizon</name>
    <name type="common">Purple gromwell</name>
    <name type="synonym">Lithospermum officinale var. erythrorhizon</name>
    <dbReference type="NCBI Taxonomy" id="34254"/>
    <lineage>
        <taxon>Eukaryota</taxon>
        <taxon>Viridiplantae</taxon>
        <taxon>Streptophyta</taxon>
        <taxon>Embryophyta</taxon>
        <taxon>Tracheophyta</taxon>
        <taxon>Spermatophyta</taxon>
        <taxon>Magnoliopsida</taxon>
        <taxon>eudicotyledons</taxon>
        <taxon>Gunneridae</taxon>
        <taxon>Pentapetalae</taxon>
        <taxon>asterids</taxon>
        <taxon>lamiids</taxon>
        <taxon>Boraginales</taxon>
        <taxon>Boraginaceae</taxon>
        <taxon>Boraginoideae</taxon>
        <taxon>Lithospermeae</taxon>
        <taxon>Lithospermum</taxon>
    </lineage>
</organism>
<dbReference type="PANTHER" id="PTHR21860">
    <property type="entry name" value="TRANSCRIPTION INITIATION FACTOR IIIC TFIIIC , POLYPEPTIDE 6-RELATED"/>
    <property type="match status" value="1"/>
</dbReference>
<dbReference type="InterPro" id="IPR042771">
    <property type="entry name" value="GTF3C6-like"/>
</dbReference>
<dbReference type="Gene3D" id="2.60.40.4370">
    <property type="match status" value="1"/>
</dbReference>
<dbReference type="PANTHER" id="PTHR21860:SF2">
    <property type="entry name" value="GENERAL TRANSCRIPTION FACTOR 3C POLYPEPTIDE 6"/>
    <property type="match status" value="1"/>
</dbReference>